<dbReference type="PROSITE" id="PS00163">
    <property type="entry name" value="FUMARATE_LYASES"/>
    <property type="match status" value="1"/>
</dbReference>
<dbReference type="CDD" id="cd01359">
    <property type="entry name" value="Argininosuccinate_lyase"/>
    <property type="match status" value="1"/>
</dbReference>
<dbReference type="HAMAP" id="MF_00006">
    <property type="entry name" value="Arg_succ_lyase"/>
    <property type="match status" value="1"/>
</dbReference>
<protein>
    <submittedName>
        <fullName evidence="3">Argininosuccinate lyase</fullName>
    </submittedName>
</protein>
<proteinExistence type="inferred from homology"/>
<dbReference type="InterPro" id="IPR009049">
    <property type="entry name" value="Argininosuccinate_lyase"/>
</dbReference>
<keyword evidence="3" id="KW-0456">Lyase</keyword>
<dbReference type="InterPro" id="IPR029419">
    <property type="entry name" value="Arg_succ_lyase_C"/>
</dbReference>
<dbReference type="GO" id="GO:0042450">
    <property type="term" value="P:L-arginine biosynthetic process via ornithine"/>
    <property type="evidence" value="ECO:0007669"/>
    <property type="project" value="InterPro"/>
</dbReference>
<evidence type="ECO:0000313" key="3">
    <source>
        <dbReference type="EMBL" id="KGA03637.1"/>
    </source>
</evidence>
<dbReference type="GO" id="GO:0004056">
    <property type="term" value="F:argininosuccinate lyase activity"/>
    <property type="evidence" value="ECO:0007669"/>
    <property type="project" value="InterPro"/>
</dbReference>
<dbReference type="Pfam" id="PF14698">
    <property type="entry name" value="ASL_C2"/>
    <property type="match status" value="1"/>
</dbReference>
<dbReference type="Gene3D" id="1.10.40.30">
    <property type="entry name" value="Fumarase/aspartase (C-terminal domain)"/>
    <property type="match status" value="1"/>
</dbReference>
<dbReference type="InterPro" id="IPR000362">
    <property type="entry name" value="Fumarate_lyase_fam"/>
</dbReference>
<sequence length="475" mass="51026">MALWGGRFSAEPSSVVAALSRSVEFDWRLAPYDIKVNLAHLDGLIASGVIAAGNGEVIRAGLKALGTEILAGKFTYNDSDEDVHSAIERGLIAKIGAIGGALRAGRSRNDLVVADFKLYLVDHLLEIASLTTDLISVFNDQSEKLAKVVAPGFTHLQHAQPIVFGHELAKHSQALLRDVDRIGDWLVRNNFSPLGAGALAGSALQPNPEKSAELLGFDGVLANSIDAVSDRDFAAEALFVMAMLGVHLSRIGEEFTLWSTWEFDWVTIDDAYSTGSSIMPQKKNPDIAELARGKSGRLIGNLTGLLATLKGLPFAYNRDLQEDKEPIFDSVETLIVLLPALIGMVETAKFHEKVISSGAQAEFALATEIADYLAKKAVPFAQAHEAAGECVRLCEKSGIELHELSDEQLLKIHPELAPDLRDSLTTSGAVASRTSLLGTSTSSVLAQISDLKDATKEAKSWISNEVARFSGMMKP</sequence>
<name>A0A094NYS1_9ZZZZ</name>
<dbReference type="PRINTS" id="PR00145">
    <property type="entry name" value="ARGSUCLYASE"/>
</dbReference>
<dbReference type="Gene3D" id="1.10.275.10">
    <property type="entry name" value="Fumarase/aspartase (N-terminal domain)"/>
    <property type="match status" value="1"/>
</dbReference>
<dbReference type="PRINTS" id="PR00149">
    <property type="entry name" value="FUMRATELYASE"/>
</dbReference>
<feature type="domain" description="Argininosuccinate lyase C-terminal" evidence="2">
    <location>
        <begin position="363"/>
        <end position="431"/>
    </location>
</feature>
<dbReference type="PANTHER" id="PTHR43814">
    <property type="entry name" value="ARGININOSUCCINATE LYASE"/>
    <property type="match status" value="1"/>
</dbReference>
<dbReference type="SUPFAM" id="SSF48557">
    <property type="entry name" value="L-aspartase-like"/>
    <property type="match status" value="1"/>
</dbReference>
<dbReference type="NCBIfam" id="TIGR00838">
    <property type="entry name" value="argH"/>
    <property type="match status" value="1"/>
</dbReference>
<accession>A0A094NYS1</accession>
<dbReference type="AlphaFoldDB" id="A0A094NYS1"/>
<organism evidence="3">
    <name type="scientific">freshwater metagenome</name>
    <dbReference type="NCBI Taxonomy" id="449393"/>
    <lineage>
        <taxon>unclassified sequences</taxon>
        <taxon>metagenomes</taxon>
        <taxon>ecological metagenomes</taxon>
    </lineage>
</organism>
<dbReference type="FunFam" id="1.20.200.10:FF:000015">
    <property type="entry name" value="argininosuccinate lyase isoform X2"/>
    <property type="match status" value="1"/>
</dbReference>
<comment type="caution">
    <text evidence="3">The sequence shown here is derived from an EMBL/GenBank/DDBJ whole genome shotgun (WGS) entry which is preliminary data.</text>
</comment>
<dbReference type="InterPro" id="IPR024083">
    <property type="entry name" value="Fumarase/histidase_N"/>
</dbReference>
<reference evidence="3" key="1">
    <citation type="submission" date="2014-05" db="EMBL/GenBank/DDBJ databases">
        <title>Key roles for freshwater Actinobacteria revealed by deep metagenomic sequencing.</title>
        <authorList>
            <person name="Ghai R."/>
            <person name="Mizuno C.M."/>
            <person name="Picazo A."/>
            <person name="Camacho A."/>
            <person name="Rodriguez-Valera F."/>
        </authorList>
    </citation>
    <scope>NUCLEOTIDE SEQUENCE</scope>
</reference>
<dbReference type="PANTHER" id="PTHR43814:SF1">
    <property type="entry name" value="ARGININOSUCCINATE LYASE"/>
    <property type="match status" value="1"/>
</dbReference>
<dbReference type="InterPro" id="IPR022761">
    <property type="entry name" value="Fumarate_lyase_N"/>
</dbReference>
<dbReference type="InterPro" id="IPR008948">
    <property type="entry name" value="L-Aspartase-like"/>
</dbReference>
<evidence type="ECO:0000259" key="2">
    <source>
        <dbReference type="Pfam" id="PF14698"/>
    </source>
</evidence>
<dbReference type="InterPro" id="IPR020557">
    <property type="entry name" value="Fumarate_lyase_CS"/>
</dbReference>
<dbReference type="GO" id="GO:0005829">
    <property type="term" value="C:cytosol"/>
    <property type="evidence" value="ECO:0007669"/>
    <property type="project" value="TreeGrafter"/>
</dbReference>
<dbReference type="EMBL" id="JNSJ01000007">
    <property type="protein sequence ID" value="KGA03637.1"/>
    <property type="molecule type" value="Genomic_DNA"/>
</dbReference>
<dbReference type="Pfam" id="PF00206">
    <property type="entry name" value="Lyase_1"/>
    <property type="match status" value="1"/>
</dbReference>
<evidence type="ECO:0000259" key="1">
    <source>
        <dbReference type="Pfam" id="PF00206"/>
    </source>
</evidence>
<gene>
    <name evidence="3" type="ORF">GM49_0975</name>
</gene>
<dbReference type="Gene3D" id="1.20.200.10">
    <property type="entry name" value="Fumarase/aspartase (Central domain)"/>
    <property type="match status" value="1"/>
</dbReference>
<feature type="domain" description="Fumarate lyase N-terminal" evidence="1">
    <location>
        <begin position="6"/>
        <end position="300"/>
    </location>
</feature>
<dbReference type="FunFam" id="1.10.40.30:FF:000001">
    <property type="entry name" value="Argininosuccinate lyase"/>
    <property type="match status" value="1"/>
</dbReference>